<dbReference type="AlphaFoldDB" id="A0A3M6Z3S7"/>
<gene>
    <name evidence="3" type="ORF">D0866_14569</name>
</gene>
<evidence type="ECO:0000313" key="3">
    <source>
        <dbReference type="EMBL" id="RMY09807.1"/>
    </source>
</evidence>
<evidence type="ECO:0000259" key="2">
    <source>
        <dbReference type="Pfam" id="PF22943"/>
    </source>
</evidence>
<reference evidence="3 4" key="1">
    <citation type="journal article" date="2018" name="BMC Genomics">
        <title>Genomic evidence for intraspecific hybridization in a clonal and extremely halotolerant yeast.</title>
        <authorList>
            <person name="Gostincar C."/>
            <person name="Stajich J.E."/>
            <person name="Zupancic J."/>
            <person name="Zalar P."/>
            <person name="Gunde-Cimerman N."/>
        </authorList>
    </citation>
    <scope>NUCLEOTIDE SEQUENCE [LARGE SCALE GENOMIC DNA]</scope>
    <source>
        <strain evidence="3 4">EXF-6651</strain>
    </source>
</reference>
<feature type="compositionally biased region" description="Low complexity" evidence="1">
    <location>
        <begin position="1"/>
        <end position="21"/>
    </location>
</feature>
<feature type="compositionally biased region" description="Polar residues" evidence="1">
    <location>
        <begin position="87"/>
        <end position="108"/>
    </location>
</feature>
<dbReference type="VEuPathDB" id="FungiDB:BTJ68_03715"/>
<comment type="caution">
    <text evidence="3">The sequence shown here is derived from an EMBL/GenBank/DDBJ whole genome shotgun (WGS) entry which is preliminary data.</text>
</comment>
<sequence length="558" mass="61429">MGASGSKASRAAGSAARQYPNRPAPAPPSQPATNAPPQPPPAPNHEPGPTVKPQARAAGSRDEAINLDASDPDFAQSLRSIGPVQPNPTLSPTSAFPNPGNPNKNLTQAPRPLGPNPRENPTLVALDSRAKLQEAADAEFQMAGKRGHEGRQFLDVYMIRQILIERDVQGRSAEEIERKMGLKKGVVERLGGKGVVQLAQEQGRGQRQVEISLGPVAMAGDEALLRQLLQNQTQILARLVTVDEKLEKLRAGQDQLSMELHETRKAQNDIAVKVAAMRTHFHDPAGKRLVDTPELLEMILLELDECPDEESRVDESDDESDNCDEYTGRLFDAKIHKQVLGLRTILLARRVSRGFQATIDRSKKLQRALFFTPEPPTYASDRLNWLYLVTQVCHGLFIKCDADPEARPQLTLEARPDSEAWCHIMFDIEDISNLPGKRSITLEMQPYVNWGRVCRCTSLDLDDDDSSEASDGCNLHASLKPSSWMNMYFSQPPVEVHWKGDSYFRKALPETLSESLPRHPTTISSIFSDASATVSVEGAASLTLYGGQWCTNGMQLGT</sequence>
<name>A0A3M6Z3S7_HORWE</name>
<feature type="domain" description="Helix-turn-helix" evidence="2">
    <location>
        <begin position="153"/>
        <end position="197"/>
    </location>
</feature>
<protein>
    <recommendedName>
        <fullName evidence="2">Helix-turn-helix domain-containing protein</fullName>
    </recommendedName>
</protein>
<evidence type="ECO:0000256" key="1">
    <source>
        <dbReference type="SAM" id="MobiDB-lite"/>
    </source>
</evidence>
<dbReference type="InterPro" id="IPR054448">
    <property type="entry name" value="HTH_put_ascomycetes"/>
</dbReference>
<dbReference type="Pfam" id="PF22943">
    <property type="entry name" value="HTH_68"/>
    <property type="match status" value="1"/>
</dbReference>
<proteinExistence type="predicted"/>
<evidence type="ECO:0000313" key="4">
    <source>
        <dbReference type="Proteomes" id="UP000276864"/>
    </source>
</evidence>
<accession>A0A3M6Z3S7</accession>
<feature type="region of interest" description="Disordered" evidence="1">
    <location>
        <begin position="1"/>
        <end position="122"/>
    </location>
</feature>
<feature type="compositionally biased region" description="Pro residues" evidence="1">
    <location>
        <begin position="22"/>
        <end position="46"/>
    </location>
</feature>
<dbReference type="Proteomes" id="UP000276864">
    <property type="component" value="Unassembled WGS sequence"/>
</dbReference>
<organism evidence="3 4">
    <name type="scientific">Hortaea werneckii</name>
    <name type="common">Black yeast</name>
    <name type="synonym">Cladosporium werneckii</name>
    <dbReference type="NCBI Taxonomy" id="91943"/>
    <lineage>
        <taxon>Eukaryota</taxon>
        <taxon>Fungi</taxon>
        <taxon>Dikarya</taxon>
        <taxon>Ascomycota</taxon>
        <taxon>Pezizomycotina</taxon>
        <taxon>Dothideomycetes</taxon>
        <taxon>Dothideomycetidae</taxon>
        <taxon>Mycosphaerellales</taxon>
        <taxon>Teratosphaeriaceae</taxon>
        <taxon>Hortaea</taxon>
    </lineage>
</organism>
<dbReference type="EMBL" id="QWIM01002658">
    <property type="protein sequence ID" value="RMY09807.1"/>
    <property type="molecule type" value="Genomic_DNA"/>
</dbReference>